<feature type="domain" description="N-acetyltransferase" evidence="1">
    <location>
        <begin position="17"/>
        <end position="184"/>
    </location>
</feature>
<evidence type="ECO:0000313" key="3">
    <source>
        <dbReference type="Proteomes" id="UP000533598"/>
    </source>
</evidence>
<reference evidence="2 3" key="1">
    <citation type="submission" date="2020-08" db="EMBL/GenBank/DDBJ databases">
        <title>Sequencing the genomes of 1000 actinobacteria strains.</title>
        <authorList>
            <person name="Klenk H.-P."/>
        </authorList>
    </citation>
    <scope>NUCLEOTIDE SEQUENCE [LARGE SCALE GENOMIC DNA]</scope>
    <source>
        <strain evidence="2 3">DSM 44230</strain>
    </source>
</reference>
<dbReference type="Gene3D" id="3.40.630.30">
    <property type="match status" value="1"/>
</dbReference>
<dbReference type="Pfam" id="PF13302">
    <property type="entry name" value="Acetyltransf_3"/>
    <property type="match status" value="1"/>
</dbReference>
<dbReference type="AlphaFoldDB" id="A0A7W7C682"/>
<accession>A0A7W7C682</accession>
<keyword evidence="3" id="KW-1185">Reference proteome</keyword>
<dbReference type="PANTHER" id="PTHR43610:SF1">
    <property type="entry name" value="N-ACETYLTRANSFERASE DOMAIN-CONTAINING PROTEIN"/>
    <property type="match status" value="1"/>
</dbReference>
<dbReference type="Proteomes" id="UP000533598">
    <property type="component" value="Unassembled WGS sequence"/>
</dbReference>
<dbReference type="EMBL" id="JACHMH010000001">
    <property type="protein sequence ID" value="MBB4675242.1"/>
    <property type="molecule type" value="Genomic_DNA"/>
</dbReference>
<dbReference type="InterPro" id="IPR000182">
    <property type="entry name" value="GNAT_dom"/>
</dbReference>
<dbReference type="PROSITE" id="PS51186">
    <property type="entry name" value="GNAT"/>
    <property type="match status" value="1"/>
</dbReference>
<dbReference type="PANTHER" id="PTHR43610">
    <property type="entry name" value="BLL6696 PROTEIN"/>
    <property type="match status" value="1"/>
</dbReference>
<proteinExistence type="predicted"/>
<dbReference type="SUPFAM" id="SSF55729">
    <property type="entry name" value="Acyl-CoA N-acyltransferases (Nat)"/>
    <property type="match status" value="1"/>
</dbReference>
<name>A0A7W7C682_9PSEU</name>
<dbReference type="InterPro" id="IPR016181">
    <property type="entry name" value="Acyl_CoA_acyltransferase"/>
</dbReference>
<evidence type="ECO:0000259" key="1">
    <source>
        <dbReference type="PROSITE" id="PS51186"/>
    </source>
</evidence>
<evidence type="ECO:0000313" key="2">
    <source>
        <dbReference type="EMBL" id="MBB4675242.1"/>
    </source>
</evidence>
<protein>
    <submittedName>
        <fullName evidence="2">RimJ/RimL family protein N-acetyltransferase</fullName>
    </submittedName>
</protein>
<comment type="caution">
    <text evidence="2">The sequence shown here is derived from an EMBL/GenBank/DDBJ whole genome shotgun (WGS) entry which is preliminary data.</text>
</comment>
<keyword evidence="2" id="KW-0808">Transferase</keyword>
<dbReference type="GO" id="GO:0016747">
    <property type="term" value="F:acyltransferase activity, transferring groups other than amino-acyl groups"/>
    <property type="evidence" value="ECO:0007669"/>
    <property type="project" value="InterPro"/>
</dbReference>
<organism evidence="2 3">
    <name type="scientific">Crossiella cryophila</name>
    <dbReference type="NCBI Taxonomy" id="43355"/>
    <lineage>
        <taxon>Bacteria</taxon>
        <taxon>Bacillati</taxon>
        <taxon>Actinomycetota</taxon>
        <taxon>Actinomycetes</taxon>
        <taxon>Pseudonocardiales</taxon>
        <taxon>Pseudonocardiaceae</taxon>
        <taxon>Crossiella</taxon>
    </lineage>
</organism>
<sequence length="204" mass="22718">MDNIDWWRQPTLTGEHVRLEPLTPGHVAGLHAAGRDPSVWTHLSAHWPSDLAGTSTFVQDHLAAQADGDRLVYAQIEVATGAVAGVTSFYEIVPAQRALAIGHTWIGTPWQRTALNTESKLLLLGRAFEQLAALRVVWHTDIRNERSQRAIERLGAQREGILRHHRIRPDGTLRDTVLYSMLADEWPAVRTALRTRLANSPAPV</sequence>
<gene>
    <name evidence="2" type="ORF">HNR67_001360</name>
</gene>